<dbReference type="Gene3D" id="1.10.10.10">
    <property type="entry name" value="Winged helix-like DNA-binding domain superfamily/Winged helix DNA-binding domain"/>
    <property type="match status" value="1"/>
</dbReference>
<dbReference type="SUPFAM" id="SSF46894">
    <property type="entry name" value="C-terminal effector domain of the bipartite response regulators"/>
    <property type="match status" value="1"/>
</dbReference>
<accession>A0A1H3RU90</accession>
<protein>
    <submittedName>
        <fullName evidence="5">Acyl transferase domain-containing protein</fullName>
    </submittedName>
</protein>
<keyword evidence="2 3" id="KW-0238">DNA-binding</keyword>
<dbReference type="SMART" id="SM00827">
    <property type="entry name" value="PKS_AT"/>
    <property type="match status" value="1"/>
</dbReference>
<dbReference type="PROSITE" id="PS51755">
    <property type="entry name" value="OMPR_PHOB"/>
    <property type="match status" value="1"/>
</dbReference>
<dbReference type="AlphaFoldDB" id="A0A1H3RU90"/>
<dbReference type="InterPro" id="IPR016032">
    <property type="entry name" value="Sig_transdc_resp-reg_C-effctor"/>
</dbReference>
<dbReference type="InterPro" id="IPR014043">
    <property type="entry name" value="Acyl_transferase_dom"/>
</dbReference>
<dbReference type="EMBL" id="FNON01000012">
    <property type="protein sequence ID" value="SDZ29257.1"/>
    <property type="molecule type" value="Genomic_DNA"/>
</dbReference>
<dbReference type="Proteomes" id="UP000199515">
    <property type="component" value="Unassembled WGS sequence"/>
</dbReference>
<evidence type="ECO:0000256" key="2">
    <source>
        <dbReference type="ARBA" id="ARBA00023125"/>
    </source>
</evidence>
<dbReference type="PANTHER" id="PTHR43775">
    <property type="entry name" value="FATTY ACID SYNTHASE"/>
    <property type="match status" value="1"/>
</dbReference>
<dbReference type="STRING" id="589385.SAMN05421504_11211"/>
<dbReference type="OrthoDB" id="9778690at2"/>
<dbReference type="SMART" id="SM00862">
    <property type="entry name" value="Trans_reg_C"/>
    <property type="match status" value="1"/>
</dbReference>
<feature type="DNA-binding region" description="OmpR/PhoB-type" evidence="3">
    <location>
        <begin position="358"/>
        <end position="455"/>
    </location>
</feature>
<dbReference type="Pfam" id="PF00486">
    <property type="entry name" value="Trans_reg_C"/>
    <property type="match status" value="1"/>
</dbReference>
<sequence>MGIGEVWQVGALEMSVQHCDSDSWRLVVEIGRNPELADKLSRSLGLRPMPTQRGIPAGGSPMPWVLSGRSESAVREYAGKLRAHIGATADPQNVACTLASSRPFEYRASIVAEGTGKLLEELTAVADGRTPVTRAAFSPIAYLFTSRAADPARTVDLLSARYPVFAETAADLRSRVDDDVFVLELALVRLFGHWGVRPDVVVGKSVGALAAAYVAGVLTLGDACALVSAYRGGIFDKVLETVTLRPPVLPIVIGGDVTSPEFWASHMASPPRMFGSIFALADDGVSTFAEVGADGVLSELGQDCVPAAEFAPLVRGGQEYRSVVSTLAWLHERGVAVDWPAFFGECEPVDLPPRPWRQPIAVPAPDGPLRLDAPTRQVRLHDRLIAVTRKEFDLLRLLSSRRGCVVPRKEIMLEVWGDETDLGRTLDTHVNSLRRKLGSSDWIVTVRGVGFRLGQA</sequence>
<dbReference type="GO" id="GO:0003677">
    <property type="term" value="F:DNA binding"/>
    <property type="evidence" value="ECO:0007669"/>
    <property type="project" value="UniProtKB-UniRule"/>
</dbReference>
<name>A0A1H3RU90_9PSEU</name>
<keyword evidence="6" id="KW-1185">Reference proteome</keyword>
<dbReference type="InterPro" id="IPR001227">
    <property type="entry name" value="Ac_transferase_dom_sf"/>
</dbReference>
<dbReference type="GO" id="GO:0004312">
    <property type="term" value="F:fatty acid synthase activity"/>
    <property type="evidence" value="ECO:0007669"/>
    <property type="project" value="TreeGrafter"/>
</dbReference>
<dbReference type="SUPFAM" id="SSF52151">
    <property type="entry name" value="FabD/lysophospholipase-like"/>
    <property type="match status" value="1"/>
</dbReference>
<evidence type="ECO:0000313" key="5">
    <source>
        <dbReference type="EMBL" id="SDZ29257.1"/>
    </source>
</evidence>
<gene>
    <name evidence="5" type="ORF">SAMN05421504_11211</name>
</gene>
<reference evidence="5 6" key="1">
    <citation type="submission" date="2016-10" db="EMBL/GenBank/DDBJ databases">
        <authorList>
            <person name="de Groot N.N."/>
        </authorList>
    </citation>
    <scope>NUCLEOTIDE SEQUENCE [LARGE SCALE GENOMIC DNA]</scope>
    <source>
        <strain evidence="5 6">CPCC 202699</strain>
    </source>
</reference>
<keyword evidence="1 5" id="KW-0808">Transferase</keyword>
<feature type="domain" description="OmpR/PhoB-type" evidence="4">
    <location>
        <begin position="358"/>
        <end position="455"/>
    </location>
</feature>
<dbReference type="InterPro" id="IPR036388">
    <property type="entry name" value="WH-like_DNA-bd_sf"/>
</dbReference>
<evidence type="ECO:0000256" key="3">
    <source>
        <dbReference type="PROSITE-ProRule" id="PRU01091"/>
    </source>
</evidence>
<evidence type="ECO:0000256" key="1">
    <source>
        <dbReference type="ARBA" id="ARBA00022679"/>
    </source>
</evidence>
<dbReference type="InterPro" id="IPR001867">
    <property type="entry name" value="OmpR/PhoB-type_DNA-bd"/>
</dbReference>
<evidence type="ECO:0000259" key="4">
    <source>
        <dbReference type="PROSITE" id="PS51755"/>
    </source>
</evidence>
<dbReference type="GO" id="GO:0006355">
    <property type="term" value="P:regulation of DNA-templated transcription"/>
    <property type="evidence" value="ECO:0007669"/>
    <property type="project" value="InterPro"/>
</dbReference>
<dbReference type="PANTHER" id="PTHR43775:SF51">
    <property type="entry name" value="INACTIVE PHENOLPHTHIOCEROL SYNTHESIS POLYKETIDE SYNTHASE TYPE I PKS1-RELATED"/>
    <property type="match status" value="1"/>
</dbReference>
<evidence type="ECO:0000313" key="6">
    <source>
        <dbReference type="Proteomes" id="UP000199515"/>
    </source>
</evidence>
<dbReference type="CDD" id="cd00383">
    <property type="entry name" value="trans_reg_C"/>
    <property type="match status" value="1"/>
</dbReference>
<dbReference type="GO" id="GO:0000160">
    <property type="term" value="P:phosphorelay signal transduction system"/>
    <property type="evidence" value="ECO:0007669"/>
    <property type="project" value="InterPro"/>
</dbReference>
<organism evidence="5 6">
    <name type="scientific">Amycolatopsis xylanica</name>
    <dbReference type="NCBI Taxonomy" id="589385"/>
    <lineage>
        <taxon>Bacteria</taxon>
        <taxon>Bacillati</taxon>
        <taxon>Actinomycetota</taxon>
        <taxon>Actinomycetes</taxon>
        <taxon>Pseudonocardiales</taxon>
        <taxon>Pseudonocardiaceae</taxon>
        <taxon>Amycolatopsis</taxon>
    </lineage>
</organism>
<dbReference type="InterPro" id="IPR050091">
    <property type="entry name" value="PKS_NRPS_Biosynth_Enz"/>
</dbReference>
<proteinExistence type="predicted"/>
<dbReference type="GO" id="GO:0006633">
    <property type="term" value="P:fatty acid biosynthetic process"/>
    <property type="evidence" value="ECO:0007669"/>
    <property type="project" value="TreeGrafter"/>
</dbReference>
<dbReference type="InterPro" id="IPR016035">
    <property type="entry name" value="Acyl_Trfase/lysoPLipase"/>
</dbReference>
<dbReference type="Gene3D" id="3.40.366.10">
    <property type="entry name" value="Malonyl-Coenzyme A Acyl Carrier Protein, domain 2"/>
    <property type="match status" value="2"/>
</dbReference>